<dbReference type="Proteomes" id="UP000077202">
    <property type="component" value="Unassembled WGS sequence"/>
</dbReference>
<dbReference type="AlphaFoldDB" id="A0A176VBS1"/>
<accession>A0A176VBS1</accession>
<protein>
    <submittedName>
        <fullName evidence="1">Uncharacterized protein</fullName>
    </submittedName>
</protein>
<evidence type="ECO:0000313" key="1">
    <source>
        <dbReference type="EMBL" id="OAE18359.1"/>
    </source>
</evidence>
<evidence type="ECO:0000313" key="2">
    <source>
        <dbReference type="Proteomes" id="UP000077202"/>
    </source>
</evidence>
<name>A0A176VBS1_MARPO</name>
<dbReference type="EMBL" id="LVLJ01004076">
    <property type="protein sequence ID" value="OAE18359.1"/>
    <property type="molecule type" value="Genomic_DNA"/>
</dbReference>
<sequence>MRISASVEVGVVESARVQAQQLAQLVPVPAAVLLALLVAARGEMLVAYLRLAPSLSSSGELRRRVRDATLMSDASPTLAHVFALSEKIELNMVEERVVTSTFARGRDGDAPRGRVGRGGKGTGAIERTVATATSATERAMAARIEQLEQRLAPMAGLGASTSTSYEAEDFSYLASAAQVEASVVVSKGGARTLEPHVATMELDPSED</sequence>
<organism evidence="1 2">
    <name type="scientific">Marchantia polymorpha subsp. ruderalis</name>
    <dbReference type="NCBI Taxonomy" id="1480154"/>
    <lineage>
        <taxon>Eukaryota</taxon>
        <taxon>Viridiplantae</taxon>
        <taxon>Streptophyta</taxon>
        <taxon>Embryophyta</taxon>
        <taxon>Marchantiophyta</taxon>
        <taxon>Marchantiopsida</taxon>
        <taxon>Marchantiidae</taxon>
        <taxon>Marchantiales</taxon>
        <taxon>Marchantiaceae</taxon>
        <taxon>Marchantia</taxon>
    </lineage>
</organism>
<gene>
    <name evidence="1" type="ORF">AXG93_2727s1250</name>
</gene>
<proteinExistence type="predicted"/>
<keyword evidence="2" id="KW-1185">Reference proteome</keyword>
<comment type="caution">
    <text evidence="1">The sequence shown here is derived from an EMBL/GenBank/DDBJ whole genome shotgun (WGS) entry which is preliminary data.</text>
</comment>
<reference evidence="1" key="1">
    <citation type="submission" date="2016-03" db="EMBL/GenBank/DDBJ databases">
        <title>Mechanisms controlling the formation of the plant cell surface in tip-growing cells are functionally conserved among land plants.</title>
        <authorList>
            <person name="Honkanen S."/>
            <person name="Jones V.A."/>
            <person name="Morieri G."/>
            <person name="Champion C."/>
            <person name="Hetherington A.J."/>
            <person name="Kelly S."/>
            <person name="Saint-Marcoux D."/>
            <person name="Proust H."/>
            <person name="Prescott H."/>
            <person name="Dolan L."/>
        </authorList>
    </citation>
    <scope>NUCLEOTIDE SEQUENCE [LARGE SCALE GENOMIC DNA]</scope>
    <source>
        <tissue evidence="1">Whole gametophyte</tissue>
    </source>
</reference>